<dbReference type="Proteomes" id="UP000663419">
    <property type="component" value="Chromosome 5"/>
</dbReference>
<evidence type="ECO:0000313" key="2">
    <source>
        <dbReference type="Proteomes" id="UP000663419"/>
    </source>
</evidence>
<name>A0A8A1LT59_AJEC8</name>
<reference evidence="1" key="1">
    <citation type="submission" date="2021-01" db="EMBL/GenBank/DDBJ databases">
        <title>Chromosome-level genome assembly of a human fungal pathogen reveals clustering of transcriptionally co-regulated genes.</title>
        <authorList>
            <person name="Voorhies M."/>
            <person name="Cohen S."/>
            <person name="Shea T.P."/>
            <person name="Petrus S."/>
            <person name="Munoz J.F."/>
            <person name="Poplawski S."/>
            <person name="Goldman W.E."/>
            <person name="Michael T."/>
            <person name="Cuomo C.A."/>
            <person name="Sil A."/>
            <person name="Beyhan S."/>
        </authorList>
    </citation>
    <scope>NUCLEOTIDE SEQUENCE</scope>
    <source>
        <strain evidence="1">H88</strain>
    </source>
</reference>
<dbReference type="AlphaFoldDB" id="A0A8A1LT59"/>
<accession>A0A8A1LT59</accession>
<dbReference type="VEuPathDB" id="FungiDB:I7I53_05697"/>
<evidence type="ECO:0000313" key="1">
    <source>
        <dbReference type="EMBL" id="QSS57266.1"/>
    </source>
</evidence>
<sequence>MRIKGTYRISERKIRRGLYCAREPFSHKILSRNGSINDLHLEIVEYALTLLHICMIYGEEE</sequence>
<protein>
    <submittedName>
        <fullName evidence="1">Uncharacterized protein</fullName>
    </submittedName>
</protein>
<gene>
    <name evidence="1" type="ORF">I7I53_05697</name>
</gene>
<proteinExistence type="predicted"/>
<dbReference type="EMBL" id="CP069106">
    <property type="protein sequence ID" value="QSS57266.1"/>
    <property type="molecule type" value="Genomic_DNA"/>
</dbReference>
<organism evidence="1 2">
    <name type="scientific">Ajellomyces capsulatus (strain H88)</name>
    <name type="common">Darling's disease fungus</name>
    <name type="synonym">Histoplasma capsulatum</name>
    <dbReference type="NCBI Taxonomy" id="544711"/>
    <lineage>
        <taxon>Eukaryota</taxon>
        <taxon>Fungi</taxon>
        <taxon>Dikarya</taxon>
        <taxon>Ascomycota</taxon>
        <taxon>Pezizomycotina</taxon>
        <taxon>Eurotiomycetes</taxon>
        <taxon>Eurotiomycetidae</taxon>
        <taxon>Onygenales</taxon>
        <taxon>Ajellomycetaceae</taxon>
        <taxon>Histoplasma</taxon>
    </lineage>
</organism>